<sequence>MEFLQLVKDEQQPGIGLHIPSQPKIAENIIHFLVERRLFPQALTVYQNIITSGFIPLPSTDALFLAVIMKTSQAPGHVQLNDFKKIMAYPSFTESHLLEFLDHVEKLEIDPDSCSQLVRLFIDVKGENSTPSRSLLMKLIDLDTKAGNLENASQLIDDSSSSFDIPAEPYARVIRSTNPGDDEAVDWIMDVMREKDVPVHILVFNSLISRQRRSLGGIQRAFAFYNIIMRLAATTPLKPDVFTYKQLFRMLGYHYKQDYRPNTSRNLQRVSVLTRPRQLFYDMMMLWFNSKLHAPASHSLEIRATQIQNDEAVLTVALRAFLYLDDYSAAIITLETFPKIGIPITERLYFVILRYLARKVYYDVLVSRKKKTYPVVAHFMLGSFNSSKIIKRDPTATYEWIMQRLLEKHCDTNGRQGRVPTVAEILAQDVARSGEPCDAWPLVNMLRRWLQMNASTTREPWGGFWRKRNLSAVRFEMVPQQVQLWQW</sequence>
<dbReference type="AlphaFoldDB" id="A0A8H6TEN5"/>
<keyword evidence="2" id="KW-1185">Reference proteome</keyword>
<evidence type="ECO:0000313" key="1">
    <source>
        <dbReference type="EMBL" id="KAF7315312.1"/>
    </source>
</evidence>
<evidence type="ECO:0000313" key="2">
    <source>
        <dbReference type="Proteomes" id="UP000636479"/>
    </source>
</evidence>
<name>A0A8H6TEN5_9AGAR</name>
<dbReference type="GeneID" id="59339941"/>
<proteinExistence type="predicted"/>
<dbReference type="EMBL" id="JACAZF010000001">
    <property type="protein sequence ID" value="KAF7315312.1"/>
    <property type="molecule type" value="Genomic_DNA"/>
</dbReference>
<protein>
    <submittedName>
        <fullName evidence="1">F-box domain-containing protein</fullName>
    </submittedName>
</protein>
<dbReference type="OrthoDB" id="185373at2759"/>
<gene>
    <name evidence="1" type="ORF">MIND_00045800</name>
</gene>
<organism evidence="1 2">
    <name type="scientific">Mycena indigotica</name>
    <dbReference type="NCBI Taxonomy" id="2126181"/>
    <lineage>
        <taxon>Eukaryota</taxon>
        <taxon>Fungi</taxon>
        <taxon>Dikarya</taxon>
        <taxon>Basidiomycota</taxon>
        <taxon>Agaricomycotina</taxon>
        <taxon>Agaricomycetes</taxon>
        <taxon>Agaricomycetidae</taxon>
        <taxon>Agaricales</taxon>
        <taxon>Marasmiineae</taxon>
        <taxon>Mycenaceae</taxon>
        <taxon>Mycena</taxon>
    </lineage>
</organism>
<dbReference type="Proteomes" id="UP000636479">
    <property type="component" value="Unassembled WGS sequence"/>
</dbReference>
<reference evidence="1" key="1">
    <citation type="submission" date="2020-05" db="EMBL/GenBank/DDBJ databases">
        <title>Mycena genomes resolve the evolution of fungal bioluminescence.</title>
        <authorList>
            <person name="Tsai I.J."/>
        </authorList>
    </citation>
    <scope>NUCLEOTIDE SEQUENCE</scope>
    <source>
        <strain evidence="1">171206Taipei</strain>
    </source>
</reference>
<dbReference type="RefSeq" id="XP_037225335.1">
    <property type="nucleotide sequence ID" value="XM_037357425.1"/>
</dbReference>
<accession>A0A8H6TEN5</accession>
<comment type="caution">
    <text evidence="1">The sequence shown here is derived from an EMBL/GenBank/DDBJ whole genome shotgun (WGS) entry which is preliminary data.</text>
</comment>